<feature type="region of interest" description="Disordered" evidence="1">
    <location>
        <begin position="1"/>
        <end position="30"/>
    </location>
</feature>
<sequence length="72" mass="8298">MKIGHRNPSKPNDYNRGISSSLMQTRDKVRKVTRKIPRTFTAGKVHFSQLKANKASEKTSRLFTQKMNTFNS</sequence>
<proteinExistence type="predicted"/>
<feature type="compositionally biased region" description="Polar residues" evidence="1">
    <location>
        <begin position="9"/>
        <end position="24"/>
    </location>
</feature>
<name>A0ABX8V1P2_9BACT</name>
<accession>A0ABX8V1P2</accession>
<dbReference type="Proteomes" id="UP000826014">
    <property type="component" value="Chromosome"/>
</dbReference>
<reference evidence="2 3" key="1">
    <citation type="journal article" date="2022" name="bioRxiv">
        <title>Ecology and evolution of chlamydial symbionts of arthropods.</title>
        <authorList>
            <person name="Halter T."/>
            <person name="Koestlbacher S."/>
            <person name="Collingro A."/>
            <person name="Sixt B.S."/>
            <person name="Toenshoff E.R."/>
            <person name="Hendrickx F."/>
            <person name="Kostanjsek R."/>
            <person name="Horn M."/>
        </authorList>
    </citation>
    <scope>NUCLEOTIDE SEQUENCE [LARGE SCALE GENOMIC DNA]</scope>
    <source>
        <strain evidence="2">W744xW776</strain>
    </source>
</reference>
<gene>
    <name evidence="2" type="ORF">RHABOEDO_001386</name>
</gene>
<organism evidence="2 3">
    <name type="scientific">Candidatus Rhabdochlamydia oedothoracis</name>
    <dbReference type="NCBI Taxonomy" id="2720720"/>
    <lineage>
        <taxon>Bacteria</taxon>
        <taxon>Pseudomonadati</taxon>
        <taxon>Chlamydiota</taxon>
        <taxon>Chlamydiia</taxon>
        <taxon>Parachlamydiales</taxon>
        <taxon>Candidatus Rhabdochlamydiaceae</taxon>
        <taxon>Candidatus Rhabdochlamydia</taxon>
    </lineage>
</organism>
<dbReference type="EMBL" id="CP075587">
    <property type="protein sequence ID" value="QYF49114.1"/>
    <property type="molecule type" value="Genomic_DNA"/>
</dbReference>
<evidence type="ECO:0000313" key="2">
    <source>
        <dbReference type="EMBL" id="QYF49114.1"/>
    </source>
</evidence>
<protein>
    <submittedName>
        <fullName evidence="2">Uncharacterized protein</fullName>
    </submittedName>
</protein>
<evidence type="ECO:0000313" key="3">
    <source>
        <dbReference type="Proteomes" id="UP000826014"/>
    </source>
</evidence>
<evidence type="ECO:0000256" key="1">
    <source>
        <dbReference type="SAM" id="MobiDB-lite"/>
    </source>
</evidence>
<dbReference type="RefSeq" id="WP_215216865.1">
    <property type="nucleotide sequence ID" value="NZ_CP075587.1"/>
</dbReference>
<keyword evidence="3" id="KW-1185">Reference proteome</keyword>